<evidence type="ECO:0008006" key="3">
    <source>
        <dbReference type="Google" id="ProtNLM"/>
    </source>
</evidence>
<dbReference type="Pfam" id="PF16277">
    <property type="entry name" value="DUF4926"/>
    <property type="match status" value="1"/>
</dbReference>
<organism evidence="1 2">
    <name type="scientific">Eikenella corrodens</name>
    <dbReference type="NCBI Taxonomy" id="539"/>
    <lineage>
        <taxon>Bacteria</taxon>
        <taxon>Pseudomonadati</taxon>
        <taxon>Pseudomonadota</taxon>
        <taxon>Betaproteobacteria</taxon>
        <taxon>Neisseriales</taxon>
        <taxon>Neisseriaceae</taxon>
        <taxon>Eikenella</taxon>
    </lineage>
</organism>
<protein>
    <recommendedName>
        <fullName evidence="3">DUF4926 domain-containing protein</fullName>
    </recommendedName>
</protein>
<reference evidence="2" key="1">
    <citation type="submission" date="2016-05" db="EMBL/GenBank/DDBJ databases">
        <title>Draft genome of Corynebacterium afermentans subsp. afermentans LCDC 88199T.</title>
        <authorList>
            <person name="Bernier A.-M."/>
            <person name="Bernard K."/>
        </authorList>
    </citation>
    <scope>NUCLEOTIDE SEQUENCE [LARGE SCALE GENOMIC DNA]</scope>
    <source>
        <strain evidence="2">NML01-0328</strain>
    </source>
</reference>
<dbReference type="EMBL" id="LXSF01000001">
    <property type="protein sequence ID" value="OAM18262.1"/>
    <property type="molecule type" value="Genomic_DNA"/>
</dbReference>
<evidence type="ECO:0000313" key="1">
    <source>
        <dbReference type="EMBL" id="OAM18262.1"/>
    </source>
</evidence>
<name>A0A1A9RH14_EIKCO</name>
<dbReference type="Proteomes" id="UP000078003">
    <property type="component" value="Unassembled WGS sequence"/>
</dbReference>
<comment type="caution">
    <text evidence="1">The sequence shown here is derived from an EMBL/GenBank/DDBJ whole genome shotgun (WGS) entry which is preliminary data.</text>
</comment>
<dbReference type="RefSeq" id="WP_064083476.1">
    <property type="nucleotide sequence ID" value="NZ_LXSF01000001.1"/>
</dbReference>
<gene>
    <name evidence="1" type="ORF">A7P85_00865</name>
</gene>
<sequence>MPYQLLAVVELIRDIPEHHLPAGARGVIVDIYGQDKYEVEFVGENGETLALLALNGQTNFKQPGKLGTAS</sequence>
<dbReference type="AlphaFoldDB" id="A0A1A9RH14"/>
<evidence type="ECO:0000313" key="2">
    <source>
        <dbReference type="Proteomes" id="UP000078003"/>
    </source>
</evidence>
<accession>A0A1A9RH14</accession>
<dbReference type="InterPro" id="IPR032568">
    <property type="entry name" value="DUF4926"/>
</dbReference>
<proteinExistence type="predicted"/>